<dbReference type="PANTHER" id="PTHR40394:SF2">
    <property type="entry name" value="QUINOL:CYTOCHROME C OXIDOREDUCTASE MEMBRANE PROTEIN"/>
    <property type="match status" value="1"/>
</dbReference>
<name>A0A6M1LJC9_9PROT</name>
<accession>A0A6M1LJC9</accession>
<dbReference type="InterPro" id="IPR021776">
    <property type="entry name" value="ActD"/>
</dbReference>
<organism evidence="2 3">
    <name type="scientific">Falsiroseomonas algicola</name>
    <dbReference type="NCBI Taxonomy" id="2716930"/>
    <lineage>
        <taxon>Bacteria</taxon>
        <taxon>Pseudomonadati</taxon>
        <taxon>Pseudomonadota</taxon>
        <taxon>Alphaproteobacteria</taxon>
        <taxon>Acetobacterales</taxon>
        <taxon>Roseomonadaceae</taxon>
        <taxon>Falsiroseomonas</taxon>
    </lineage>
</organism>
<comment type="caution">
    <text evidence="2">The sequence shown here is derived from an EMBL/GenBank/DDBJ whole genome shotgun (WGS) entry which is preliminary data.</text>
</comment>
<dbReference type="Proteomes" id="UP000475385">
    <property type="component" value="Unassembled WGS sequence"/>
</dbReference>
<keyword evidence="1" id="KW-1133">Transmembrane helix</keyword>
<proteinExistence type="predicted"/>
<reference evidence="2 3" key="1">
    <citation type="submission" date="2020-02" db="EMBL/GenBank/DDBJ databases">
        <authorList>
            <person name="Kim H.M."/>
            <person name="Jeon C.O."/>
        </authorList>
    </citation>
    <scope>NUCLEOTIDE SEQUENCE [LARGE SCALE GENOMIC DNA]</scope>
    <source>
        <strain evidence="2 3">PeD5</strain>
    </source>
</reference>
<feature type="transmembrane region" description="Helical" evidence="1">
    <location>
        <begin position="54"/>
        <end position="76"/>
    </location>
</feature>
<dbReference type="AlphaFoldDB" id="A0A6M1LJC9"/>
<dbReference type="PANTHER" id="PTHR40394">
    <property type="entry name" value="LIPOPROTEIN-RELATED"/>
    <property type="match status" value="1"/>
</dbReference>
<gene>
    <name evidence="2" type="ORF">G3576_08745</name>
</gene>
<protein>
    <submittedName>
        <fullName evidence="2">DUF3341 domain-containing protein</fullName>
    </submittedName>
</protein>
<keyword evidence="3" id="KW-1185">Reference proteome</keyword>
<evidence type="ECO:0000313" key="3">
    <source>
        <dbReference type="Proteomes" id="UP000475385"/>
    </source>
</evidence>
<dbReference type="RefSeq" id="WP_164694012.1">
    <property type="nucleotide sequence ID" value="NZ_JAAIKB010000003.1"/>
</dbReference>
<reference evidence="2 3" key="2">
    <citation type="submission" date="2020-03" db="EMBL/GenBank/DDBJ databases">
        <title>Roseomonas stagni sp. nov., isolated from pond water in Japan.</title>
        <authorList>
            <person name="Furuhata K."/>
            <person name="Miyamoto H."/>
            <person name="Goto K."/>
        </authorList>
    </citation>
    <scope>NUCLEOTIDE SEQUENCE [LARGE SCALE GENOMIC DNA]</scope>
    <source>
        <strain evidence="2 3">PeD5</strain>
    </source>
</reference>
<sequence length="174" mass="18561">MSAPGAVVAEFARAEEMVAALRAVRDAGWQRIDAHGPYPVPEAAEIIGTRGWPVAAIAVGAGILGGALQYGAQWYLSVHDYPLNVGGRPLHAWPLFLPATYIVAVLWAAVAALLGMLWLNGLPRLHHPVFAAPGFERAMEDRFFVSILPAAGEASRAEALLRAQPGALRVERVP</sequence>
<dbReference type="EMBL" id="JAAIKB010000003">
    <property type="protein sequence ID" value="NGM20099.1"/>
    <property type="molecule type" value="Genomic_DNA"/>
</dbReference>
<dbReference type="Pfam" id="PF11821">
    <property type="entry name" value="ActD"/>
    <property type="match status" value="1"/>
</dbReference>
<keyword evidence="1" id="KW-0812">Transmembrane</keyword>
<evidence type="ECO:0000256" key="1">
    <source>
        <dbReference type="SAM" id="Phobius"/>
    </source>
</evidence>
<evidence type="ECO:0000313" key="2">
    <source>
        <dbReference type="EMBL" id="NGM20099.1"/>
    </source>
</evidence>
<feature type="transmembrane region" description="Helical" evidence="1">
    <location>
        <begin position="96"/>
        <end position="119"/>
    </location>
</feature>
<keyword evidence="1" id="KW-0472">Membrane</keyword>